<dbReference type="AlphaFoldDB" id="A0A919AJZ7"/>
<reference evidence="7" key="1">
    <citation type="journal article" date="2014" name="Int. J. Syst. Evol. Microbiol.">
        <title>Complete genome sequence of Corynebacterium casei LMG S-19264T (=DSM 44701T), isolated from a smear-ripened cheese.</title>
        <authorList>
            <consortium name="US DOE Joint Genome Institute (JGI-PGF)"/>
            <person name="Walter F."/>
            <person name="Albersmeier A."/>
            <person name="Kalinowski J."/>
            <person name="Ruckert C."/>
        </authorList>
    </citation>
    <scope>NUCLEOTIDE SEQUENCE</scope>
    <source>
        <strain evidence="7">JCM 4477</strain>
    </source>
</reference>
<evidence type="ECO:0000256" key="1">
    <source>
        <dbReference type="ARBA" id="ARBA00004431"/>
    </source>
</evidence>
<evidence type="ECO:0000256" key="4">
    <source>
        <dbReference type="ARBA" id="ARBA00022969"/>
    </source>
</evidence>
<protein>
    <submittedName>
        <fullName evidence="7">Sporulation protein SsgA</fullName>
    </submittedName>
</protein>
<comment type="subcellular location">
    <subcellularLocation>
        <location evidence="1">Cell septum</location>
    </subcellularLocation>
</comment>
<keyword evidence="8" id="KW-1185">Reference proteome</keyword>
<dbReference type="GO" id="GO:0030428">
    <property type="term" value="C:cell septum"/>
    <property type="evidence" value="ECO:0007669"/>
    <property type="project" value="UniProtKB-SubCell"/>
</dbReference>
<dbReference type="Proteomes" id="UP000630718">
    <property type="component" value="Unassembled WGS sequence"/>
</dbReference>
<evidence type="ECO:0000256" key="5">
    <source>
        <dbReference type="ARBA" id="ARBA00023210"/>
    </source>
</evidence>
<dbReference type="Gene3D" id="2.30.31.20">
    <property type="entry name" value="Sporulation-specific cell division protein SsgB"/>
    <property type="match status" value="1"/>
</dbReference>
<comment type="caution">
    <text evidence="7">The sequence shown here is derived from an EMBL/GenBank/DDBJ whole genome shotgun (WGS) entry which is preliminary data.</text>
</comment>
<name>A0A919AJZ7_9ACTN</name>
<dbReference type="RefSeq" id="WP_190205785.1">
    <property type="nucleotide sequence ID" value="NZ_BNBI01000008.1"/>
</dbReference>
<dbReference type="EMBL" id="BNBI01000008">
    <property type="protein sequence ID" value="GHF11590.1"/>
    <property type="molecule type" value="Genomic_DNA"/>
</dbReference>
<dbReference type="InterPro" id="IPR038658">
    <property type="entry name" value="SsgB_sf"/>
</dbReference>
<reference evidence="7" key="2">
    <citation type="submission" date="2020-09" db="EMBL/GenBank/DDBJ databases">
        <authorList>
            <person name="Sun Q."/>
            <person name="Ohkuma M."/>
        </authorList>
    </citation>
    <scope>NUCLEOTIDE SEQUENCE</scope>
    <source>
        <strain evidence="7">JCM 4477</strain>
    </source>
</reference>
<evidence type="ECO:0000256" key="6">
    <source>
        <dbReference type="ARBA" id="ARBA00023306"/>
    </source>
</evidence>
<keyword evidence="5" id="KW-0717">Septation</keyword>
<gene>
    <name evidence="7" type="ORF">GCM10018772_40890</name>
</gene>
<dbReference type="GO" id="GO:0000917">
    <property type="term" value="P:division septum assembly"/>
    <property type="evidence" value="ECO:0007669"/>
    <property type="project" value="UniProtKB-KW"/>
</dbReference>
<dbReference type="GO" id="GO:0030435">
    <property type="term" value="P:sporulation resulting in formation of a cellular spore"/>
    <property type="evidence" value="ECO:0007669"/>
    <property type="project" value="UniProtKB-KW"/>
</dbReference>
<keyword evidence="4" id="KW-0749">Sporulation</keyword>
<comment type="similarity">
    <text evidence="2">Belongs to the SsgA family.</text>
</comment>
<evidence type="ECO:0000313" key="8">
    <source>
        <dbReference type="Proteomes" id="UP000630718"/>
    </source>
</evidence>
<accession>A0A919AJZ7</accession>
<proteinExistence type="inferred from homology"/>
<sequence length="149" mass="16457">MSQQSWARGTEGAGPLTLDVTLHNLFAPAANASVSCRFTFDPAAPFSVRLDLMTPSAPRISWVVGRDLLMQGTEGLSGEADVKIWPSRRHDDTPFLYLRLERTDASAAFMTELAPIRAWLERTYDLVPRGGESRLVDWDALACGLLPPR</sequence>
<keyword evidence="3" id="KW-0132">Cell division</keyword>
<evidence type="ECO:0000313" key="7">
    <source>
        <dbReference type="EMBL" id="GHF11590.1"/>
    </source>
</evidence>
<dbReference type="Pfam" id="PF04686">
    <property type="entry name" value="SsgA"/>
    <property type="match status" value="1"/>
</dbReference>
<evidence type="ECO:0000256" key="3">
    <source>
        <dbReference type="ARBA" id="ARBA00022618"/>
    </source>
</evidence>
<evidence type="ECO:0000256" key="2">
    <source>
        <dbReference type="ARBA" id="ARBA00009323"/>
    </source>
</evidence>
<keyword evidence="6" id="KW-0131">Cell cycle</keyword>
<organism evidence="7 8">
    <name type="scientific">Streptomyces fumanus</name>
    <dbReference type="NCBI Taxonomy" id="67302"/>
    <lineage>
        <taxon>Bacteria</taxon>
        <taxon>Bacillati</taxon>
        <taxon>Actinomycetota</taxon>
        <taxon>Actinomycetes</taxon>
        <taxon>Kitasatosporales</taxon>
        <taxon>Streptomycetaceae</taxon>
        <taxon>Streptomyces</taxon>
    </lineage>
</organism>
<dbReference type="InterPro" id="IPR006776">
    <property type="entry name" value="SsgB"/>
</dbReference>